<accession>A0AA40DJS5</accession>
<protein>
    <recommendedName>
        <fullName evidence="2">Protein kinase domain-containing protein</fullName>
    </recommendedName>
</protein>
<evidence type="ECO:0000259" key="2">
    <source>
        <dbReference type="PROSITE" id="PS50011"/>
    </source>
</evidence>
<dbReference type="SUPFAM" id="SSF56112">
    <property type="entry name" value="Protein kinase-like (PK-like)"/>
    <property type="match status" value="1"/>
</dbReference>
<proteinExistence type="predicted"/>
<keyword evidence="4" id="KW-1185">Reference proteome</keyword>
<dbReference type="GO" id="GO:0004672">
    <property type="term" value="F:protein kinase activity"/>
    <property type="evidence" value="ECO:0007669"/>
    <property type="project" value="InterPro"/>
</dbReference>
<evidence type="ECO:0000313" key="3">
    <source>
        <dbReference type="EMBL" id="KAK0703956.1"/>
    </source>
</evidence>
<gene>
    <name evidence="3" type="ORF">B0T26DRAFT_757452</name>
</gene>
<dbReference type="GeneID" id="85329518"/>
<feature type="region of interest" description="Disordered" evidence="1">
    <location>
        <begin position="437"/>
        <end position="465"/>
    </location>
</feature>
<dbReference type="EMBL" id="JAUIRO010000008">
    <property type="protein sequence ID" value="KAK0703956.1"/>
    <property type="molecule type" value="Genomic_DNA"/>
</dbReference>
<organism evidence="3 4">
    <name type="scientific">Lasiosphaeria miniovina</name>
    <dbReference type="NCBI Taxonomy" id="1954250"/>
    <lineage>
        <taxon>Eukaryota</taxon>
        <taxon>Fungi</taxon>
        <taxon>Dikarya</taxon>
        <taxon>Ascomycota</taxon>
        <taxon>Pezizomycotina</taxon>
        <taxon>Sordariomycetes</taxon>
        <taxon>Sordariomycetidae</taxon>
        <taxon>Sordariales</taxon>
        <taxon>Lasiosphaeriaceae</taxon>
        <taxon>Lasiosphaeria</taxon>
    </lineage>
</organism>
<sequence length="484" mass="54700">MKVIVEIHWQQPRFIPWCHAAGLVRIGGLEDQALKPQLQIPDILRGVTEYHAILHSRLDSIGKFLTRYDKPGKDGDGLSLVPASTNPFQQFNILLRPAKTAEVLADAKTQISELHNIIAGNDSDILRRLLMANATASQAPSPLKEIVNATVNKDGSTNVAVNIGKIRNSPTPQNDDSFVRILSAWVLDTDRFDLTSDPFHQVTRSRGTGTASLKDGLPRTIHVLVELKRYSPAFVEKALFRAFDLCRLLGKSSEDQGFHTTSALGIIRERDRDRLGIVYLHKSFRSDNILTFCKDSTDLGSHKFVITGFDLSRPDVTDEFSERPQSELGNDLYRHPEDIRNAEAEGLYRKEYDIYGLGVVLIEVALWKPVLSLLRGGSEMPEEFYTRLRSPILDEDEAEENCPPKQDSRFLQNVERERAVERWVKIDANDRFATIDEIDEAQKASQKPPKKRSKKTKSRPAHLVQEAEEIIARGLEQYRAIDED</sequence>
<dbReference type="PANTHER" id="PTHR37542">
    <property type="entry name" value="HELO DOMAIN-CONTAINING PROTEIN-RELATED"/>
    <property type="match status" value="1"/>
</dbReference>
<dbReference type="PANTHER" id="PTHR37542:SF3">
    <property type="entry name" value="PRION-INHIBITION AND PROPAGATION HELO DOMAIN-CONTAINING PROTEIN"/>
    <property type="match status" value="1"/>
</dbReference>
<dbReference type="Proteomes" id="UP001172101">
    <property type="component" value="Unassembled WGS sequence"/>
</dbReference>
<dbReference type="InterPro" id="IPR011009">
    <property type="entry name" value="Kinase-like_dom_sf"/>
</dbReference>
<dbReference type="RefSeq" id="XP_060290815.1">
    <property type="nucleotide sequence ID" value="XM_060446248.1"/>
</dbReference>
<dbReference type="PROSITE" id="PS50011">
    <property type="entry name" value="PROTEIN_KINASE_DOM"/>
    <property type="match status" value="1"/>
</dbReference>
<evidence type="ECO:0000256" key="1">
    <source>
        <dbReference type="SAM" id="MobiDB-lite"/>
    </source>
</evidence>
<dbReference type="GO" id="GO:0005524">
    <property type="term" value="F:ATP binding"/>
    <property type="evidence" value="ECO:0007669"/>
    <property type="project" value="InterPro"/>
</dbReference>
<evidence type="ECO:0000313" key="4">
    <source>
        <dbReference type="Proteomes" id="UP001172101"/>
    </source>
</evidence>
<comment type="caution">
    <text evidence="3">The sequence shown here is derived from an EMBL/GenBank/DDBJ whole genome shotgun (WGS) entry which is preliminary data.</text>
</comment>
<feature type="domain" description="Protein kinase" evidence="2">
    <location>
        <begin position="111"/>
        <end position="484"/>
    </location>
</feature>
<feature type="compositionally biased region" description="Basic residues" evidence="1">
    <location>
        <begin position="448"/>
        <end position="460"/>
    </location>
</feature>
<dbReference type="Gene3D" id="1.10.510.10">
    <property type="entry name" value="Transferase(Phosphotransferase) domain 1"/>
    <property type="match status" value="1"/>
</dbReference>
<name>A0AA40DJS5_9PEZI</name>
<reference evidence="3" key="1">
    <citation type="submission" date="2023-06" db="EMBL/GenBank/DDBJ databases">
        <title>Genome-scale phylogeny and comparative genomics of the fungal order Sordariales.</title>
        <authorList>
            <consortium name="Lawrence Berkeley National Laboratory"/>
            <person name="Hensen N."/>
            <person name="Bonometti L."/>
            <person name="Westerberg I."/>
            <person name="Brannstrom I.O."/>
            <person name="Guillou S."/>
            <person name="Cros-Aarteil S."/>
            <person name="Calhoun S."/>
            <person name="Haridas S."/>
            <person name="Kuo A."/>
            <person name="Mondo S."/>
            <person name="Pangilinan J."/>
            <person name="Riley R."/>
            <person name="LaButti K."/>
            <person name="Andreopoulos B."/>
            <person name="Lipzen A."/>
            <person name="Chen C."/>
            <person name="Yanf M."/>
            <person name="Daum C."/>
            <person name="Ng V."/>
            <person name="Clum A."/>
            <person name="Steindorff A."/>
            <person name="Ohm R."/>
            <person name="Martin F."/>
            <person name="Silar P."/>
            <person name="Natvig D."/>
            <person name="Lalanne C."/>
            <person name="Gautier V."/>
            <person name="Ament-velasquez S.L."/>
            <person name="Kruys A."/>
            <person name="Hutchinson M.I."/>
            <person name="Powell A.J."/>
            <person name="Barry K."/>
            <person name="Miller A.N."/>
            <person name="Grigoriev I.V."/>
            <person name="Debuchy R."/>
            <person name="Gladieux P."/>
            <person name="Thoren M.H."/>
            <person name="Johannesson H."/>
        </authorList>
    </citation>
    <scope>NUCLEOTIDE SEQUENCE</scope>
    <source>
        <strain evidence="3">SMH2392-1A</strain>
    </source>
</reference>
<dbReference type="InterPro" id="IPR000719">
    <property type="entry name" value="Prot_kinase_dom"/>
</dbReference>
<dbReference type="AlphaFoldDB" id="A0AA40DJS5"/>